<evidence type="ECO:0000313" key="4">
    <source>
        <dbReference type="Proteomes" id="UP001379235"/>
    </source>
</evidence>
<sequence length="103" mass="10632">MYRVAQWVVRHKVLVVAVGAAGFIFFGGNKEDAKPANPWSAGTSEVAVSGSSSSGAKKSLTDKAIGAVSGAAKEYAGIDLGEVKETNDQNWASVTDATKKASE</sequence>
<accession>A0ABU8S656</accession>
<organism evidence="3 4">
    <name type="scientific">Novosphingobium aquae</name>
    <dbReference type="NCBI Taxonomy" id="3133435"/>
    <lineage>
        <taxon>Bacteria</taxon>
        <taxon>Pseudomonadati</taxon>
        <taxon>Pseudomonadota</taxon>
        <taxon>Alphaproteobacteria</taxon>
        <taxon>Sphingomonadales</taxon>
        <taxon>Sphingomonadaceae</taxon>
        <taxon>Novosphingobium</taxon>
    </lineage>
</organism>
<dbReference type="Proteomes" id="UP001379235">
    <property type="component" value="Unassembled WGS sequence"/>
</dbReference>
<proteinExistence type="predicted"/>
<dbReference type="EMBL" id="JBBHJY010000002">
    <property type="protein sequence ID" value="MEJ6009447.1"/>
    <property type="molecule type" value="Genomic_DNA"/>
</dbReference>
<feature type="transmembrane region" description="Helical" evidence="2">
    <location>
        <begin position="12"/>
        <end position="28"/>
    </location>
</feature>
<feature type="compositionally biased region" description="Low complexity" evidence="1">
    <location>
        <begin position="40"/>
        <end position="58"/>
    </location>
</feature>
<name>A0ABU8S656_9SPHN</name>
<protein>
    <submittedName>
        <fullName evidence="3">Uncharacterized protein</fullName>
    </submittedName>
</protein>
<evidence type="ECO:0000256" key="1">
    <source>
        <dbReference type="SAM" id="MobiDB-lite"/>
    </source>
</evidence>
<reference evidence="3 4" key="1">
    <citation type="submission" date="2024-03" db="EMBL/GenBank/DDBJ databases">
        <authorList>
            <person name="Jo J.-H."/>
        </authorList>
    </citation>
    <scope>NUCLEOTIDE SEQUENCE [LARGE SCALE GENOMIC DNA]</scope>
    <source>
        <strain evidence="3 4">AS3R-12</strain>
    </source>
</reference>
<keyword evidence="4" id="KW-1185">Reference proteome</keyword>
<keyword evidence="2" id="KW-1133">Transmembrane helix</keyword>
<keyword evidence="2" id="KW-0472">Membrane</keyword>
<evidence type="ECO:0000313" key="3">
    <source>
        <dbReference type="EMBL" id="MEJ6009447.1"/>
    </source>
</evidence>
<feature type="region of interest" description="Disordered" evidence="1">
    <location>
        <begin position="33"/>
        <end position="60"/>
    </location>
</feature>
<evidence type="ECO:0000256" key="2">
    <source>
        <dbReference type="SAM" id="Phobius"/>
    </source>
</evidence>
<keyword evidence="2" id="KW-0812">Transmembrane</keyword>
<comment type="caution">
    <text evidence="3">The sequence shown here is derived from an EMBL/GenBank/DDBJ whole genome shotgun (WGS) entry which is preliminary data.</text>
</comment>
<gene>
    <name evidence="3" type="ORF">WG900_05895</name>
</gene>
<dbReference type="RefSeq" id="WP_339965518.1">
    <property type="nucleotide sequence ID" value="NZ_JBBHJY010000002.1"/>
</dbReference>